<dbReference type="AlphaFoldDB" id="A0A1H6VPR9"/>
<organism evidence="2 3">
    <name type="scientific">Azotobacter beijerinckii</name>
    <dbReference type="NCBI Taxonomy" id="170623"/>
    <lineage>
        <taxon>Bacteria</taxon>
        <taxon>Pseudomonadati</taxon>
        <taxon>Pseudomonadota</taxon>
        <taxon>Gammaproteobacteria</taxon>
        <taxon>Pseudomonadales</taxon>
        <taxon>Pseudomonadaceae</taxon>
        <taxon>Azotobacter</taxon>
    </lineage>
</organism>
<accession>A0A1H6VPR9</accession>
<evidence type="ECO:0000313" key="2">
    <source>
        <dbReference type="EMBL" id="SEJ06613.1"/>
    </source>
</evidence>
<evidence type="ECO:0000256" key="1">
    <source>
        <dbReference type="SAM" id="MobiDB-lite"/>
    </source>
</evidence>
<feature type="region of interest" description="Disordered" evidence="1">
    <location>
        <begin position="149"/>
        <end position="169"/>
    </location>
</feature>
<protein>
    <submittedName>
        <fullName evidence="2">Uncharacterized protein</fullName>
    </submittedName>
</protein>
<sequence length="229" mass="25369">MTFDEVIQQVTANQGQSFTGIQLRADGNYLGIYTVSTSADDEDDPEEVHIHFEGGPLFADYGEEDAYSLDNAPDVVRLLTYQPTASLPDVGGLTPEYALHIFLPQLPDPEGIWSRNDRIRFTAVALVAAKASGCVTITAKDSSQAALSHVEPSRANADAHRNSGGARRKRHIPFVLERRRSGQGHGCRERQKMRMHLPRVQGCPDRCQRGGNPDSSFQTHRRAHLPQRI</sequence>
<dbReference type="EMBL" id="FNYQ01000044">
    <property type="protein sequence ID" value="SEJ06613.1"/>
    <property type="molecule type" value="Genomic_DNA"/>
</dbReference>
<reference evidence="2 3" key="1">
    <citation type="submission" date="2016-10" db="EMBL/GenBank/DDBJ databases">
        <authorList>
            <person name="de Groot N.N."/>
        </authorList>
    </citation>
    <scope>NUCLEOTIDE SEQUENCE [LARGE SCALE GENOMIC DNA]</scope>
    <source>
        <strain evidence="2 3">DSM 373</strain>
    </source>
</reference>
<gene>
    <name evidence="2" type="ORF">SAMN04244572_02621</name>
</gene>
<feature type="compositionally biased region" description="Basic residues" evidence="1">
    <location>
        <begin position="219"/>
        <end position="229"/>
    </location>
</feature>
<feature type="region of interest" description="Disordered" evidence="1">
    <location>
        <begin position="204"/>
        <end position="229"/>
    </location>
</feature>
<proteinExistence type="predicted"/>
<evidence type="ECO:0000313" key="3">
    <source>
        <dbReference type="Proteomes" id="UP000199250"/>
    </source>
</evidence>
<name>A0A1H6VPR9_9GAMM</name>
<dbReference type="Proteomes" id="UP000199250">
    <property type="component" value="Unassembled WGS sequence"/>
</dbReference>